<dbReference type="AlphaFoldDB" id="A0A3M7QE71"/>
<proteinExistence type="predicted"/>
<evidence type="ECO:0000313" key="2">
    <source>
        <dbReference type="Proteomes" id="UP000276133"/>
    </source>
</evidence>
<dbReference type="Proteomes" id="UP000276133">
    <property type="component" value="Unassembled WGS sequence"/>
</dbReference>
<organism evidence="1 2">
    <name type="scientific">Brachionus plicatilis</name>
    <name type="common">Marine rotifer</name>
    <name type="synonym">Brachionus muelleri</name>
    <dbReference type="NCBI Taxonomy" id="10195"/>
    <lineage>
        <taxon>Eukaryota</taxon>
        <taxon>Metazoa</taxon>
        <taxon>Spiralia</taxon>
        <taxon>Gnathifera</taxon>
        <taxon>Rotifera</taxon>
        <taxon>Eurotatoria</taxon>
        <taxon>Monogononta</taxon>
        <taxon>Pseudotrocha</taxon>
        <taxon>Ploima</taxon>
        <taxon>Brachionidae</taxon>
        <taxon>Brachionus</taxon>
    </lineage>
</organism>
<evidence type="ECO:0000313" key="1">
    <source>
        <dbReference type="EMBL" id="RNA09321.1"/>
    </source>
</evidence>
<comment type="caution">
    <text evidence="1">The sequence shown here is derived from an EMBL/GenBank/DDBJ whole genome shotgun (WGS) entry which is preliminary data.</text>
</comment>
<keyword evidence="2" id="KW-1185">Reference proteome</keyword>
<dbReference type="EMBL" id="REGN01006482">
    <property type="protein sequence ID" value="RNA09321.1"/>
    <property type="molecule type" value="Genomic_DNA"/>
</dbReference>
<name>A0A3M7QE71_BRAPC</name>
<reference evidence="1 2" key="1">
    <citation type="journal article" date="2018" name="Sci. Rep.">
        <title>Genomic signatures of local adaptation to the degree of environmental predictability in rotifers.</title>
        <authorList>
            <person name="Franch-Gras L."/>
            <person name="Hahn C."/>
            <person name="Garcia-Roger E.M."/>
            <person name="Carmona M.J."/>
            <person name="Serra M."/>
            <person name="Gomez A."/>
        </authorList>
    </citation>
    <scope>NUCLEOTIDE SEQUENCE [LARGE SCALE GENOMIC DNA]</scope>
    <source>
        <strain evidence="1">HYR1</strain>
    </source>
</reference>
<sequence>MSFKINKSLNEHFFNLPTVAKKYDSKKSICIVEVWKFTSVSLPSKSTLEELEEYPSKAALDCYI</sequence>
<protein>
    <submittedName>
        <fullName evidence="1">Uncharacterized protein</fullName>
    </submittedName>
</protein>
<accession>A0A3M7QE71</accession>
<gene>
    <name evidence="1" type="ORF">BpHYR1_009012</name>
</gene>